<dbReference type="AlphaFoldDB" id="A0AAW6T2Q6"/>
<dbReference type="SUPFAM" id="SSF140453">
    <property type="entry name" value="EsxAB dimer-like"/>
    <property type="match status" value="1"/>
</dbReference>
<organism evidence="1 2">
    <name type="scientific">Ruicaihuangia caeni</name>
    <dbReference type="NCBI Taxonomy" id="3042517"/>
    <lineage>
        <taxon>Bacteria</taxon>
        <taxon>Bacillati</taxon>
        <taxon>Actinomycetota</taxon>
        <taxon>Actinomycetes</taxon>
        <taxon>Micrococcales</taxon>
        <taxon>Microbacteriaceae</taxon>
        <taxon>Ruicaihuangia</taxon>
    </lineage>
</organism>
<proteinExistence type="predicted"/>
<evidence type="ECO:0000313" key="1">
    <source>
        <dbReference type="EMBL" id="MDI2098105.1"/>
    </source>
</evidence>
<dbReference type="EMBL" id="JASATX010000001">
    <property type="protein sequence ID" value="MDI2098105.1"/>
    <property type="molecule type" value="Genomic_DNA"/>
</dbReference>
<dbReference type="RefSeq" id="WP_281487866.1">
    <property type="nucleotide sequence ID" value="NZ_CP159582.1"/>
</dbReference>
<name>A0AAW6T2Q6_9MICO</name>
<protein>
    <submittedName>
        <fullName evidence="1">Uncharacterized protein</fullName>
    </submittedName>
</protein>
<gene>
    <name evidence="1" type="ORF">QF206_03890</name>
</gene>
<dbReference type="InterPro" id="IPR036689">
    <property type="entry name" value="ESAT-6-like_sf"/>
</dbReference>
<keyword evidence="2" id="KW-1185">Reference proteome</keyword>
<evidence type="ECO:0000313" key="2">
    <source>
        <dbReference type="Proteomes" id="UP001321506"/>
    </source>
</evidence>
<accession>A0AAW6T2Q6</accession>
<comment type="caution">
    <text evidence="1">The sequence shown here is derived from an EMBL/GenBank/DDBJ whole genome shotgun (WGS) entry which is preliminary data.</text>
</comment>
<sequence>MTSVQENPAALRQTASTIRSIADELCGYTAGVVSFSRNLGYEGPAADVYYDVLQRSHNGVHSEAESLYRLAARLEAGADEAEIRIRAESI</sequence>
<dbReference type="Proteomes" id="UP001321506">
    <property type="component" value="Unassembled WGS sequence"/>
</dbReference>
<reference evidence="1 2" key="1">
    <citation type="submission" date="2023-04" db="EMBL/GenBank/DDBJ databases">
        <title>Klugiella caeni sp. nov. isolated from the sludge of biochemical tank.</title>
        <authorList>
            <person name="Geng K."/>
        </authorList>
    </citation>
    <scope>NUCLEOTIDE SEQUENCE [LARGE SCALE GENOMIC DNA]</scope>
    <source>
        <strain evidence="1 2">YN-L-19</strain>
    </source>
</reference>